<dbReference type="AlphaFoldDB" id="A0A9D4TSK0"/>
<protein>
    <submittedName>
        <fullName evidence="1">Uncharacterized protein</fullName>
    </submittedName>
</protein>
<keyword evidence="2" id="KW-1185">Reference proteome</keyword>
<dbReference type="Proteomes" id="UP001055712">
    <property type="component" value="Unassembled WGS sequence"/>
</dbReference>
<evidence type="ECO:0000313" key="1">
    <source>
        <dbReference type="EMBL" id="KAI3432557.1"/>
    </source>
</evidence>
<dbReference type="EMBL" id="SIDB01000005">
    <property type="protein sequence ID" value="KAI3432557.1"/>
    <property type="molecule type" value="Genomic_DNA"/>
</dbReference>
<evidence type="ECO:0000313" key="2">
    <source>
        <dbReference type="Proteomes" id="UP001055712"/>
    </source>
</evidence>
<proteinExistence type="predicted"/>
<organism evidence="1 2">
    <name type="scientific">Chlorella vulgaris</name>
    <name type="common">Green alga</name>
    <dbReference type="NCBI Taxonomy" id="3077"/>
    <lineage>
        <taxon>Eukaryota</taxon>
        <taxon>Viridiplantae</taxon>
        <taxon>Chlorophyta</taxon>
        <taxon>core chlorophytes</taxon>
        <taxon>Trebouxiophyceae</taxon>
        <taxon>Chlorellales</taxon>
        <taxon>Chlorellaceae</taxon>
        <taxon>Chlorella clade</taxon>
        <taxon>Chlorella</taxon>
    </lineage>
</organism>
<reference evidence="1" key="1">
    <citation type="journal article" date="2019" name="Plant J.">
        <title>Chlorella vulgaris genome assembly and annotation reveals the molecular basis for metabolic acclimation to high light conditions.</title>
        <authorList>
            <person name="Cecchin M."/>
            <person name="Marcolungo L."/>
            <person name="Rossato M."/>
            <person name="Girolomoni L."/>
            <person name="Cosentino E."/>
            <person name="Cuine S."/>
            <person name="Li-Beisson Y."/>
            <person name="Delledonne M."/>
            <person name="Ballottari M."/>
        </authorList>
    </citation>
    <scope>NUCLEOTIDE SEQUENCE</scope>
    <source>
        <strain evidence="1">211/11P</strain>
    </source>
</reference>
<reference evidence="1" key="2">
    <citation type="submission" date="2020-11" db="EMBL/GenBank/DDBJ databases">
        <authorList>
            <person name="Cecchin M."/>
            <person name="Marcolungo L."/>
            <person name="Rossato M."/>
            <person name="Girolomoni L."/>
            <person name="Cosentino E."/>
            <person name="Cuine S."/>
            <person name="Li-Beisson Y."/>
            <person name="Delledonne M."/>
            <person name="Ballottari M."/>
        </authorList>
    </citation>
    <scope>NUCLEOTIDE SEQUENCE</scope>
    <source>
        <strain evidence="1">211/11P</strain>
        <tissue evidence="1">Whole cell</tissue>
    </source>
</reference>
<accession>A0A9D4TSK0</accession>
<comment type="caution">
    <text evidence="1">The sequence shown here is derived from an EMBL/GenBank/DDBJ whole genome shotgun (WGS) entry which is preliminary data.</text>
</comment>
<sequence>MREVVVPDVDVGCSSLAAALETVFGADTLLAVHGPSLRPQGRRKGLEFDSKGQRAFVFDIDVSGTPSPVRAFFAGSRMSVTTHQHLCQKDPSRWTVTNKVKLHFVSSEMFHVKPQFWLTQGEDGRVRLGGRVRHHAILPPPLNGIVEEFMALNTSLQLAQFETVLRARAATRGSPLDRLRAALSAHPGGHASHAVYTSKAR</sequence>
<name>A0A9D4TSK0_CHLVU</name>
<gene>
    <name evidence="1" type="ORF">D9Q98_004106</name>
</gene>